<dbReference type="EMBL" id="CP012600">
    <property type="protein sequence ID" value="ALC82444.1"/>
    <property type="molecule type" value="Genomic_DNA"/>
</dbReference>
<name>A0A0M5JJ49_9BACI</name>
<gene>
    <name evidence="1" type="ORF">AM592_13265</name>
</gene>
<dbReference type="InterPro" id="IPR035388">
    <property type="entry name" value="SwrA"/>
</dbReference>
<dbReference type="PATRIC" id="fig|1441095.3.peg.2908"/>
<reference evidence="2" key="1">
    <citation type="submission" date="2015-08" db="EMBL/GenBank/DDBJ databases">
        <title>Genome sequencing project for genomic taxonomy and phylogenomics of Bacillus-like bacteria.</title>
        <authorList>
            <person name="Liu B."/>
            <person name="Wang J."/>
            <person name="Zhu Y."/>
            <person name="Liu G."/>
            <person name="Chen Q."/>
            <person name="Chen Z."/>
            <person name="Lan J."/>
            <person name="Che J."/>
            <person name="Ge C."/>
            <person name="Shi H."/>
            <person name="Pan Z."/>
            <person name="Liu X."/>
        </authorList>
    </citation>
    <scope>NUCLEOTIDE SEQUENCE [LARGE SCALE GENOMIC DNA]</scope>
    <source>
        <strain evidence="2">FJAT-4402</strain>
    </source>
</reference>
<dbReference type="Proteomes" id="UP000067625">
    <property type="component" value="Chromosome"/>
</dbReference>
<dbReference type="Pfam" id="PF17423">
    <property type="entry name" value="SwrA"/>
    <property type="match status" value="1"/>
</dbReference>
<accession>A0A0M5JJ49</accession>
<dbReference type="RefSeq" id="WP_053604234.1">
    <property type="nucleotide sequence ID" value="NZ_CP012600.1"/>
</dbReference>
<keyword evidence="2" id="KW-1185">Reference proteome</keyword>
<reference evidence="1 2" key="2">
    <citation type="journal article" date="2016" name="Int. J. Syst. Evol. Microbiol.">
        <title>Bacillus gobiensis sp. nov., isolated from a soil sample.</title>
        <authorList>
            <person name="Liu B."/>
            <person name="Liu G.H."/>
            <person name="Cetin S."/>
            <person name="Schumann P."/>
            <person name="Pan Z.Z."/>
            <person name="Chen Q.Q."/>
        </authorList>
    </citation>
    <scope>NUCLEOTIDE SEQUENCE [LARGE SCALE GENOMIC DNA]</scope>
    <source>
        <strain evidence="1 2">FJAT-4402</strain>
    </source>
</reference>
<proteinExistence type="predicted"/>
<organism evidence="1 2">
    <name type="scientific">Bacillus gobiensis</name>
    <dbReference type="NCBI Taxonomy" id="1441095"/>
    <lineage>
        <taxon>Bacteria</taxon>
        <taxon>Bacillati</taxon>
        <taxon>Bacillota</taxon>
        <taxon>Bacilli</taxon>
        <taxon>Bacillales</taxon>
        <taxon>Bacillaceae</taxon>
        <taxon>Bacillus</taxon>
    </lineage>
</organism>
<evidence type="ECO:0000313" key="1">
    <source>
        <dbReference type="EMBL" id="ALC82444.1"/>
    </source>
</evidence>
<protein>
    <submittedName>
        <fullName evidence="1">Swarming motility protein SwrAA</fullName>
    </submittedName>
</protein>
<dbReference type="OrthoDB" id="2873843at2"/>
<evidence type="ECO:0000313" key="2">
    <source>
        <dbReference type="Proteomes" id="UP000067625"/>
    </source>
</evidence>
<sequence>MKRASLVREKRYKGLVNELTHHTQKVTFSSTKATELLMMFCRYLVNYTSISSVKDITEDCAEYYFDYLMRNHKRLGVNLTDIKRSMQLVGNVLDVEVDHYLNDFSLSNVTLWINQDIEK</sequence>
<dbReference type="STRING" id="1441095.AM592_13265"/>
<dbReference type="AlphaFoldDB" id="A0A0M5JJ49"/>